<keyword evidence="2" id="KW-1185">Reference proteome</keyword>
<evidence type="ECO:0000313" key="2">
    <source>
        <dbReference type="Proteomes" id="UP001501598"/>
    </source>
</evidence>
<protein>
    <submittedName>
        <fullName evidence="1">Uncharacterized protein</fullName>
    </submittedName>
</protein>
<dbReference type="Proteomes" id="UP001501598">
    <property type="component" value="Unassembled WGS sequence"/>
</dbReference>
<evidence type="ECO:0000313" key="1">
    <source>
        <dbReference type="EMBL" id="GAA4559482.1"/>
    </source>
</evidence>
<accession>A0ABP8S4S8</accession>
<gene>
    <name evidence="1" type="ORF">GCM10023175_67450</name>
</gene>
<comment type="caution">
    <text evidence="1">The sequence shown here is derived from an EMBL/GenBank/DDBJ whole genome shotgun (WGS) entry which is preliminary data.</text>
</comment>
<organism evidence="1 2">
    <name type="scientific">Pseudonocardia xishanensis</name>
    <dbReference type="NCBI Taxonomy" id="630995"/>
    <lineage>
        <taxon>Bacteria</taxon>
        <taxon>Bacillati</taxon>
        <taxon>Actinomycetota</taxon>
        <taxon>Actinomycetes</taxon>
        <taxon>Pseudonocardiales</taxon>
        <taxon>Pseudonocardiaceae</taxon>
        <taxon>Pseudonocardia</taxon>
    </lineage>
</organism>
<proteinExistence type="predicted"/>
<dbReference type="RefSeq" id="WP_345427334.1">
    <property type="nucleotide sequence ID" value="NZ_BAABGT010000122.1"/>
</dbReference>
<sequence>MRTDFGEAEEVEAIVDTVCRMIDSGRYERFAVEARRGTPVALRDQFDAAQGHVDSGLRRAAAMLSARGQLDSVSAAPRWVLRLVLRSTATWLLGAGSTCPHDPSPERPQPVVTAAWRPDLITCARCTHLLALVPGSAADRTCDSCSRVTSGLRDDGVFPGAFALGPVQLMLGVCRDCRWTT</sequence>
<dbReference type="EMBL" id="BAABGT010000122">
    <property type="protein sequence ID" value="GAA4559482.1"/>
    <property type="molecule type" value="Genomic_DNA"/>
</dbReference>
<name>A0ABP8S4S8_9PSEU</name>
<reference evidence="2" key="1">
    <citation type="journal article" date="2019" name="Int. J. Syst. Evol. Microbiol.">
        <title>The Global Catalogue of Microorganisms (GCM) 10K type strain sequencing project: providing services to taxonomists for standard genome sequencing and annotation.</title>
        <authorList>
            <consortium name="The Broad Institute Genomics Platform"/>
            <consortium name="The Broad Institute Genome Sequencing Center for Infectious Disease"/>
            <person name="Wu L."/>
            <person name="Ma J."/>
        </authorList>
    </citation>
    <scope>NUCLEOTIDE SEQUENCE [LARGE SCALE GENOMIC DNA]</scope>
    <source>
        <strain evidence="2">JCM 17906</strain>
    </source>
</reference>